<dbReference type="EMBL" id="JBFMKM010000010">
    <property type="protein sequence ID" value="KAL1303134.1"/>
    <property type="molecule type" value="Genomic_DNA"/>
</dbReference>
<keyword evidence="3" id="KW-1133">Transmembrane helix</keyword>
<keyword evidence="5" id="KW-1185">Reference proteome</keyword>
<dbReference type="InterPro" id="IPR051236">
    <property type="entry name" value="HAT_RTT109-like"/>
</dbReference>
<gene>
    <name evidence="4" type="ORF">AAFC00_006566</name>
</gene>
<comment type="similarity">
    <text evidence="1">Belongs to the AIM6 family.</text>
</comment>
<evidence type="ECO:0000256" key="1">
    <source>
        <dbReference type="ARBA" id="ARBA00008858"/>
    </source>
</evidence>
<keyword evidence="3" id="KW-0472">Membrane</keyword>
<evidence type="ECO:0000313" key="5">
    <source>
        <dbReference type="Proteomes" id="UP001562354"/>
    </source>
</evidence>
<dbReference type="Proteomes" id="UP001562354">
    <property type="component" value="Unassembled WGS sequence"/>
</dbReference>
<reference evidence="4 5" key="1">
    <citation type="submission" date="2024-07" db="EMBL/GenBank/DDBJ databases">
        <title>Draft sequence of the Neodothiora populina.</title>
        <authorList>
            <person name="Drown D.D."/>
            <person name="Schuette U.S."/>
            <person name="Buechlein A.B."/>
            <person name="Rusch D.R."/>
            <person name="Winton L.W."/>
            <person name="Adams G.A."/>
        </authorList>
    </citation>
    <scope>NUCLEOTIDE SEQUENCE [LARGE SCALE GENOMIC DNA]</scope>
    <source>
        <strain evidence="4 5">CPC 39397</strain>
    </source>
</reference>
<protein>
    <recommendedName>
        <fullName evidence="2">Altered inheritance of mitochondria protein 6</fullName>
    </recommendedName>
</protein>
<accession>A0ABR3PAD7</accession>
<sequence>MRYSNRGLLPHVLPSFNSPDHHHHRGSNLKERLLSPFRLFEYGDYATADSSADKEYDSSAVGLRGLGRSTRFGYASRSYFRLFRLIACFTIGCLCAIVLYQFIWSGRACGRQEPFDEVFPLGIPGLRDSEHDREAFDQRFESFMHNVLPIQCHSHNDYWRRTPLYAAIGSGCISVEADVWSFDDNLYVGHRSWALSKEATLSSMYLGPIERMLRTANQRSAIGDVETNGHRGVFSASPEQTLVLLIDFKANATETYDKVYADLETLRQAGWLTFWNGTDRVERALTIVASGNVPYDRITANETYRDIFCDAPLDQLNDEADDALYPDENSSNDILRYKYNPSNSYYASTDLKNVVGQLGQWSIKPAHIEAMKQQIHDARIRGLLPRYWGVPRWPTYTRDYTWEILSKINIGILNVDDLRAARKGEWGHRYLVPRVH</sequence>
<evidence type="ECO:0000313" key="4">
    <source>
        <dbReference type="EMBL" id="KAL1303134.1"/>
    </source>
</evidence>
<dbReference type="PANTHER" id="PTHR31571:SF1">
    <property type="entry name" value="ALTERED INHERITANCE OF MITOCHONDRIA PROTEIN 6"/>
    <property type="match status" value="1"/>
</dbReference>
<comment type="caution">
    <text evidence="4">The sequence shown here is derived from an EMBL/GenBank/DDBJ whole genome shotgun (WGS) entry which is preliminary data.</text>
</comment>
<keyword evidence="3" id="KW-0812">Transmembrane</keyword>
<dbReference type="RefSeq" id="XP_069199409.1">
    <property type="nucleotide sequence ID" value="XM_069346540.1"/>
</dbReference>
<dbReference type="GeneID" id="95980265"/>
<name>A0ABR3PAD7_9PEZI</name>
<feature type="transmembrane region" description="Helical" evidence="3">
    <location>
        <begin position="82"/>
        <end position="104"/>
    </location>
</feature>
<dbReference type="InterPro" id="IPR017946">
    <property type="entry name" value="PLC-like_Pdiesterase_TIM-brl"/>
</dbReference>
<evidence type="ECO:0000256" key="2">
    <source>
        <dbReference type="ARBA" id="ARBA00014286"/>
    </source>
</evidence>
<dbReference type="SUPFAM" id="SSF51695">
    <property type="entry name" value="PLC-like phosphodiesterases"/>
    <property type="match status" value="1"/>
</dbReference>
<dbReference type="PANTHER" id="PTHR31571">
    <property type="entry name" value="ALTERED INHERITANCE OF MITOCHONDRIA PROTEIN 6"/>
    <property type="match status" value="1"/>
</dbReference>
<proteinExistence type="inferred from homology"/>
<organism evidence="4 5">
    <name type="scientific">Neodothiora populina</name>
    <dbReference type="NCBI Taxonomy" id="2781224"/>
    <lineage>
        <taxon>Eukaryota</taxon>
        <taxon>Fungi</taxon>
        <taxon>Dikarya</taxon>
        <taxon>Ascomycota</taxon>
        <taxon>Pezizomycotina</taxon>
        <taxon>Dothideomycetes</taxon>
        <taxon>Dothideomycetidae</taxon>
        <taxon>Dothideales</taxon>
        <taxon>Dothioraceae</taxon>
        <taxon>Neodothiora</taxon>
    </lineage>
</organism>
<evidence type="ECO:0000256" key="3">
    <source>
        <dbReference type="SAM" id="Phobius"/>
    </source>
</evidence>